<gene>
    <name evidence="4" type="ORF">LCGC14_0873960</name>
</gene>
<evidence type="ECO:0000313" key="4">
    <source>
        <dbReference type="EMBL" id="KKN26511.1"/>
    </source>
</evidence>
<proteinExistence type="predicted"/>
<evidence type="ECO:0000259" key="3">
    <source>
        <dbReference type="SMART" id="SM00062"/>
    </source>
</evidence>
<dbReference type="PANTHER" id="PTHR35936:SF19">
    <property type="entry name" value="AMINO-ACID-BINDING PROTEIN YXEM-RELATED"/>
    <property type="match status" value="1"/>
</dbReference>
<dbReference type="AlphaFoldDB" id="A0A0F9RNH4"/>
<dbReference type="PANTHER" id="PTHR35936">
    <property type="entry name" value="MEMBRANE-BOUND LYTIC MUREIN TRANSGLYCOSYLASE F"/>
    <property type="match status" value="1"/>
</dbReference>
<feature type="domain" description="Solute-binding protein family 3/N-terminal" evidence="3">
    <location>
        <begin position="33"/>
        <end position="255"/>
    </location>
</feature>
<comment type="subcellular location">
    <subcellularLocation>
        <location evidence="1">Cell envelope</location>
    </subcellularLocation>
</comment>
<keyword evidence="2" id="KW-0732">Signal</keyword>
<dbReference type="InterPro" id="IPR018313">
    <property type="entry name" value="SBP_3_CS"/>
</dbReference>
<name>A0A0F9RNH4_9ZZZZ</name>
<dbReference type="Gene3D" id="3.40.190.10">
    <property type="entry name" value="Periplasmic binding protein-like II"/>
    <property type="match status" value="2"/>
</dbReference>
<protein>
    <recommendedName>
        <fullName evidence="3">Solute-binding protein family 3/N-terminal domain-containing protein</fullName>
    </recommendedName>
</protein>
<sequence>MKNLIIAASCALAFMAGGVQAQDTSIGSSAPRSLRIAFDVPYEPFEYKGENGELTGFEVELADAMCEQMNATCEFVIQAWDGMIPGLLARKFDLIMSSMSITAERAERILFSEPYYNTPGGWFGPESFDTDVTDMSAMKGKTVGVQRGTTMDTFVTEKMSGVVTIKRYTTADDMVLDLEGQRLDVVFVDYPVGEQTVLTKDGFKEVGEAVKLGKGVGVAMRKRDADVAREVNSALRTLKEDGTYDTIMQKYFAYDVKI</sequence>
<reference evidence="4" key="1">
    <citation type="journal article" date="2015" name="Nature">
        <title>Complex archaea that bridge the gap between prokaryotes and eukaryotes.</title>
        <authorList>
            <person name="Spang A."/>
            <person name="Saw J.H."/>
            <person name="Jorgensen S.L."/>
            <person name="Zaremba-Niedzwiedzka K."/>
            <person name="Martijn J."/>
            <person name="Lind A.E."/>
            <person name="van Eijk R."/>
            <person name="Schleper C."/>
            <person name="Guy L."/>
            <person name="Ettema T.J."/>
        </authorList>
    </citation>
    <scope>NUCLEOTIDE SEQUENCE</scope>
</reference>
<dbReference type="PROSITE" id="PS01039">
    <property type="entry name" value="SBP_BACTERIAL_3"/>
    <property type="match status" value="1"/>
</dbReference>
<comment type="caution">
    <text evidence="4">The sequence shown here is derived from an EMBL/GenBank/DDBJ whole genome shotgun (WGS) entry which is preliminary data.</text>
</comment>
<evidence type="ECO:0000256" key="2">
    <source>
        <dbReference type="ARBA" id="ARBA00022729"/>
    </source>
</evidence>
<evidence type="ECO:0000256" key="1">
    <source>
        <dbReference type="ARBA" id="ARBA00004196"/>
    </source>
</evidence>
<dbReference type="EMBL" id="LAZR01002713">
    <property type="protein sequence ID" value="KKN26511.1"/>
    <property type="molecule type" value="Genomic_DNA"/>
</dbReference>
<dbReference type="SMART" id="SM00062">
    <property type="entry name" value="PBPb"/>
    <property type="match status" value="1"/>
</dbReference>
<accession>A0A0F9RNH4</accession>
<dbReference type="SUPFAM" id="SSF53850">
    <property type="entry name" value="Periplasmic binding protein-like II"/>
    <property type="match status" value="1"/>
</dbReference>
<dbReference type="GO" id="GO:0030313">
    <property type="term" value="C:cell envelope"/>
    <property type="evidence" value="ECO:0007669"/>
    <property type="project" value="UniProtKB-SubCell"/>
</dbReference>
<organism evidence="4">
    <name type="scientific">marine sediment metagenome</name>
    <dbReference type="NCBI Taxonomy" id="412755"/>
    <lineage>
        <taxon>unclassified sequences</taxon>
        <taxon>metagenomes</taxon>
        <taxon>ecological metagenomes</taxon>
    </lineage>
</organism>
<dbReference type="Pfam" id="PF00497">
    <property type="entry name" value="SBP_bac_3"/>
    <property type="match status" value="1"/>
</dbReference>
<dbReference type="InterPro" id="IPR001638">
    <property type="entry name" value="Solute-binding_3/MltF_N"/>
</dbReference>